<evidence type="ECO:0000256" key="1">
    <source>
        <dbReference type="SAM" id="MobiDB-lite"/>
    </source>
</evidence>
<gene>
    <name evidence="2" type="ORF">B0H16DRAFT_1770785</name>
</gene>
<feature type="compositionally biased region" description="Basic and acidic residues" evidence="1">
    <location>
        <begin position="66"/>
        <end position="80"/>
    </location>
</feature>
<reference evidence="2" key="1">
    <citation type="submission" date="2023-03" db="EMBL/GenBank/DDBJ databases">
        <title>Massive genome expansion in bonnet fungi (Mycena s.s.) driven by repeated elements and novel gene families across ecological guilds.</title>
        <authorList>
            <consortium name="Lawrence Berkeley National Laboratory"/>
            <person name="Harder C.B."/>
            <person name="Miyauchi S."/>
            <person name="Viragh M."/>
            <person name="Kuo A."/>
            <person name="Thoen E."/>
            <person name="Andreopoulos B."/>
            <person name="Lu D."/>
            <person name="Skrede I."/>
            <person name="Drula E."/>
            <person name="Henrissat B."/>
            <person name="Morin E."/>
            <person name="Kohler A."/>
            <person name="Barry K."/>
            <person name="LaButti K."/>
            <person name="Morin E."/>
            <person name="Salamov A."/>
            <person name="Lipzen A."/>
            <person name="Mereny Z."/>
            <person name="Hegedus B."/>
            <person name="Baldrian P."/>
            <person name="Stursova M."/>
            <person name="Weitz H."/>
            <person name="Taylor A."/>
            <person name="Grigoriev I.V."/>
            <person name="Nagy L.G."/>
            <person name="Martin F."/>
            <person name="Kauserud H."/>
        </authorList>
    </citation>
    <scope>NUCLEOTIDE SEQUENCE</scope>
    <source>
        <strain evidence="2">CBHHK182m</strain>
    </source>
</reference>
<feature type="region of interest" description="Disordered" evidence="1">
    <location>
        <begin position="164"/>
        <end position="183"/>
    </location>
</feature>
<feature type="compositionally biased region" description="Basic residues" evidence="1">
    <location>
        <begin position="173"/>
        <end position="183"/>
    </location>
</feature>
<sequence length="243" mass="27813">MGRTPKSGTGLSRKQKTQRRQALEARNKENVPGGSLPQPPLSPKSHALADNVRLQAEVKQMKKEKKNAARRENRLKKKNADLKNKVEEAQKQLNEATAHGEAQVRMVLKKRTEDARGWQRRVAEAERRIHDAEFKFAWSRDELKKKIADLSHLRGVLRLVRRQNNRHSEASKRAKNGSRSAKHLVRMHAKRGRAYKVELRAIARVLVSNGCKEGKVGDLMQDIAHIFGVDLDRAMSRRTFFGR</sequence>
<dbReference type="AlphaFoldDB" id="A0AAD7MTV3"/>
<feature type="region of interest" description="Disordered" evidence="1">
    <location>
        <begin position="1"/>
        <end position="80"/>
    </location>
</feature>
<dbReference type="EMBL" id="JARKIB010000149">
    <property type="protein sequence ID" value="KAJ7731851.1"/>
    <property type="molecule type" value="Genomic_DNA"/>
</dbReference>
<evidence type="ECO:0000313" key="3">
    <source>
        <dbReference type="Proteomes" id="UP001215598"/>
    </source>
</evidence>
<protein>
    <submittedName>
        <fullName evidence="2">Uncharacterized protein</fullName>
    </submittedName>
</protein>
<comment type="caution">
    <text evidence="2">The sequence shown here is derived from an EMBL/GenBank/DDBJ whole genome shotgun (WGS) entry which is preliminary data.</text>
</comment>
<proteinExistence type="predicted"/>
<dbReference type="Proteomes" id="UP001215598">
    <property type="component" value="Unassembled WGS sequence"/>
</dbReference>
<feature type="compositionally biased region" description="Polar residues" evidence="1">
    <location>
        <begin position="1"/>
        <end position="12"/>
    </location>
</feature>
<keyword evidence="3" id="KW-1185">Reference proteome</keyword>
<name>A0AAD7MTV3_9AGAR</name>
<evidence type="ECO:0000313" key="2">
    <source>
        <dbReference type="EMBL" id="KAJ7731851.1"/>
    </source>
</evidence>
<accession>A0AAD7MTV3</accession>
<organism evidence="2 3">
    <name type="scientific">Mycena metata</name>
    <dbReference type="NCBI Taxonomy" id="1033252"/>
    <lineage>
        <taxon>Eukaryota</taxon>
        <taxon>Fungi</taxon>
        <taxon>Dikarya</taxon>
        <taxon>Basidiomycota</taxon>
        <taxon>Agaricomycotina</taxon>
        <taxon>Agaricomycetes</taxon>
        <taxon>Agaricomycetidae</taxon>
        <taxon>Agaricales</taxon>
        <taxon>Marasmiineae</taxon>
        <taxon>Mycenaceae</taxon>
        <taxon>Mycena</taxon>
    </lineage>
</organism>